<protein>
    <submittedName>
        <fullName evidence="1">Uncharacterized protein</fullName>
    </submittedName>
</protein>
<organism evidence="1">
    <name type="scientific">marine sediment metagenome</name>
    <dbReference type="NCBI Taxonomy" id="412755"/>
    <lineage>
        <taxon>unclassified sequences</taxon>
        <taxon>metagenomes</taxon>
        <taxon>ecological metagenomes</taxon>
    </lineage>
</organism>
<gene>
    <name evidence="1" type="ORF">S06H3_31456</name>
</gene>
<evidence type="ECO:0000313" key="1">
    <source>
        <dbReference type="EMBL" id="GAI21789.1"/>
    </source>
</evidence>
<proteinExistence type="predicted"/>
<feature type="non-terminal residue" evidence="1">
    <location>
        <position position="1"/>
    </location>
</feature>
<accession>X1NT05</accession>
<sequence length="39" mass="4391">SSIEPNKGINVKIKTTKNKASLYADLVFTFLRDCISLDF</sequence>
<dbReference type="EMBL" id="BARV01018629">
    <property type="protein sequence ID" value="GAI21789.1"/>
    <property type="molecule type" value="Genomic_DNA"/>
</dbReference>
<comment type="caution">
    <text evidence="1">The sequence shown here is derived from an EMBL/GenBank/DDBJ whole genome shotgun (WGS) entry which is preliminary data.</text>
</comment>
<name>X1NT05_9ZZZZ</name>
<dbReference type="AlphaFoldDB" id="X1NT05"/>
<reference evidence="1" key="1">
    <citation type="journal article" date="2014" name="Front. Microbiol.">
        <title>High frequency of phylogenetically diverse reductive dehalogenase-homologous genes in deep subseafloor sedimentary metagenomes.</title>
        <authorList>
            <person name="Kawai M."/>
            <person name="Futagami T."/>
            <person name="Toyoda A."/>
            <person name="Takaki Y."/>
            <person name="Nishi S."/>
            <person name="Hori S."/>
            <person name="Arai W."/>
            <person name="Tsubouchi T."/>
            <person name="Morono Y."/>
            <person name="Uchiyama I."/>
            <person name="Ito T."/>
            <person name="Fujiyama A."/>
            <person name="Inagaki F."/>
            <person name="Takami H."/>
        </authorList>
    </citation>
    <scope>NUCLEOTIDE SEQUENCE</scope>
    <source>
        <strain evidence="1">Expedition CK06-06</strain>
    </source>
</reference>